<keyword evidence="5" id="KW-1185">Reference proteome</keyword>
<evidence type="ECO:0000313" key="4">
    <source>
        <dbReference type="EMBL" id="GAU10096.1"/>
    </source>
</evidence>
<reference evidence="5" key="1">
    <citation type="journal article" date="2017" name="Front. Plant Sci.">
        <title>Climate Clever Clovers: New Paradigm to Reduce the Environmental Footprint of Ruminants by Breeding Low Methanogenic Forages Utilizing Haplotype Variation.</title>
        <authorList>
            <person name="Kaur P."/>
            <person name="Appels R."/>
            <person name="Bayer P.E."/>
            <person name="Keeble-Gagnere G."/>
            <person name="Wang J."/>
            <person name="Hirakawa H."/>
            <person name="Shirasawa K."/>
            <person name="Vercoe P."/>
            <person name="Stefanova K."/>
            <person name="Durmic Z."/>
            <person name="Nichols P."/>
            <person name="Revell C."/>
            <person name="Isobe S.N."/>
            <person name="Edwards D."/>
            <person name="Erskine W."/>
        </authorList>
    </citation>
    <scope>NUCLEOTIDE SEQUENCE [LARGE SCALE GENOMIC DNA]</scope>
    <source>
        <strain evidence="5">cv. Daliak</strain>
    </source>
</reference>
<feature type="region of interest" description="Disordered" evidence="2">
    <location>
        <begin position="1"/>
        <end position="24"/>
    </location>
</feature>
<dbReference type="AlphaFoldDB" id="A0A1B5Z7K6"/>
<evidence type="ECO:0000256" key="2">
    <source>
        <dbReference type="SAM" id="MobiDB-lite"/>
    </source>
</evidence>
<evidence type="ECO:0000256" key="1">
    <source>
        <dbReference type="SAM" id="Coils"/>
    </source>
</evidence>
<sequence>MAMGRGGGGFCHPQTQTHKVRVSPNPSQFHAELCRSQEKQKRLILELQSEKNEHLTTISELNDEVTLLNSKLEHMKKEVIMMHGGTATLEELIETQVPGKRTKWIGYDYKNLNKPKQYDPELKFLPLEGNNRPPMVKQRLPHVQPHPGIKNRKSQPWVYHHCGRKGHIRPFCYKLYGYPKKSLKQKPEVEVVETKKEWKPKEEDVSLIAHTTFRSSSKKNWYFASGCSRHMTGVEKILMDLKSYSTSSVTFGDGVKGEIRGIGSLTNSGLPRLDNVLLVKGLTANLISISQLCDQGMKVNFTESGCLITNEKSDVLMRGVRSKDNCYLWVPIETSHSLFNNMNL</sequence>
<protein>
    <recommendedName>
        <fullName evidence="3">Retrovirus-related Pol polyprotein from transposon TNT 1-94-like beta-barrel domain-containing protein</fullName>
    </recommendedName>
</protein>
<name>A0A1B5Z7K6_TRISU</name>
<dbReference type="Pfam" id="PF22936">
    <property type="entry name" value="Pol_BBD"/>
    <property type="match status" value="1"/>
</dbReference>
<evidence type="ECO:0000259" key="3">
    <source>
        <dbReference type="Pfam" id="PF22936"/>
    </source>
</evidence>
<accession>A0A1B5Z7K6</accession>
<organism evidence="4 5">
    <name type="scientific">Trifolium subterraneum</name>
    <name type="common">Subterranean clover</name>
    <dbReference type="NCBI Taxonomy" id="3900"/>
    <lineage>
        <taxon>Eukaryota</taxon>
        <taxon>Viridiplantae</taxon>
        <taxon>Streptophyta</taxon>
        <taxon>Embryophyta</taxon>
        <taxon>Tracheophyta</taxon>
        <taxon>Spermatophyta</taxon>
        <taxon>Magnoliopsida</taxon>
        <taxon>eudicotyledons</taxon>
        <taxon>Gunneridae</taxon>
        <taxon>Pentapetalae</taxon>
        <taxon>rosids</taxon>
        <taxon>fabids</taxon>
        <taxon>Fabales</taxon>
        <taxon>Fabaceae</taxon>
        <taxon>Papilionoideae</taxon>
        <taxon>50 kb inversion clade</taxon>
        <taxon>NPAAA clade</taxon>
        <taxon>Hologalegina</taxon>
        <taxon>IRL clade</taxon>
        <taxon>Trifolieae</taxon>
        <taxon>Trifolium</taxon>
    </lineage>
</organism>
<proteinExistence type="predicted"/>
<feature type="coiled-coil region" evidence="1">
    <location>
        <begin position="44"/>
        <end position="78"/>
    </location>
</feature>
<dbReference type="OrthoDB" id="1749378at2759"/>
<evidence type="ECO:0000313" key="5">
    <source>
        <dbReference type="Proteomes" id="UP000242715"/>
    </source>
</evidence>
<feature type="compositionally biased region" description="Gly residues" evidence="2">
    <location>
        <begin position="1"/>
        <end position="10"/>
    </location>
</feature>
<dbReference type="Proteomes" id="UP000242715">
    <property type="component" value="Unassembled WGS sequence"/>
</dbReference>
<comment type="caution">
    <text evidence="4">The sequence shown here is derived from an EMBL/GenBank/DDBJ whole genome shotgun (WGS) entry which is preliminary data.</text>
</comment>
<feature type="domain" description="Retrovirus-related Pol polyprotein from transposon TNT 1-94-like beta-barrel" evidence="3">
    <location>
        <begin position="221"/>
        <end position="296"/>
    </location>
</feature>
<dbReference type="InterPro" id="IPR054722">
    <property type="entry name" value="PolX-like_BBD"/>
</dbReference>
<dbReference type="EMBL" id="BCLP01043792">
    <property type="protein sequence ID" value="GAU10096.1"/>
    <property type="molecule type" value="Genomic_DNA"/>
</dbReference>
<gene>
    <name evidence="4" type="ORF">TSUD_419940</name>
</gene>
<keyword evidence="1" id="KW-0175">Coiled coil</keyword>